<reference evidence="2 3" key="1">
    <citation type="journal article" date="2021" name="Genome Biol. Evol.">
        <title>Complete Genome Sequencing of a Novel Gloeobacter Species from a Waterfall Cave in Mexico.</title>
        <authorList>
            <person name="Saw J.H."/>
            <person name="Cardona T."/>
            <person name="Montejano G."/>
        </authorList>
    </citation>
    <scope>NUCLEOTIDE SEQUENCE [LARGE SCALE GENOMIC DNA]</scope>
    <source>
        <strain evidence="2">MG652769</strain>
    </source>
</reference>
<dbReference type="PANTHER" id="PTHR34613">
    <property type="entry name" value="SLL0800 PROTEIN"/>
    <property type="match status" value="1"/>
</dbReference>
<keyword evidence="3" id="KW-1185">Reference proteome</keyword>
<dbReference type="InterPro" id="IPR025587">
    <property type="entry name" value="DUF4351"/>
</dbReference>
<dbReference type="Proteomes" id="UP001054846">
    <property type="component" value="Chromosome"/>
</dbReference>
<dbReference type="Pfam" id="PF14261">
    <property type="entry name" value="DUF4351"/>
    <property type="match status" value="1"/>
</dbReference>
<evidence type="ECO:0000313" key="2">
    <source>
        <dbReference type="EMBL" id="UFP96771.1"/>
    </source>
</evidence>
<dbReference type="PANTHER" id="PTHR34613:SF1">
    <property type="entry name" value="SLL6017 PROTEIN"/>
    <property type="match status" value="1"/>
</dbReference>
<evidence type="ECO:0000259" key="1">
    <source>
        <dbReference type="Pfam" id="PF14261"/>
    </source>
</evidence>
<accession>A0ABY3PSW8</accession>
<evidence type="ECO:0000313" key="3">
    <source>
        <dbReference type="Proteomes" id="UP001054846"/>
    </source>
</evidence>
<sequence>MLNLLQQTPLFQELTRDVVQQAEQRGEQRGRVEGGLQLLQRLFEHKFGPLPEDLRMTLEAIADAQELDRLGLGLMDAPDVETFRRQIYNGEP</sequence>
<proteinExistence type="predicted"/>
<gene>
    <name evidence="2" type="ORF">ISF26_11410</name>
</gene>
<dbReference type="EMBL" id="CP063845">
    <property type="protein sequence ID" value="UFP96771.1"/>
    <property type="molecule type" value="Genomic_DNA"/>
</dbReference>
<protein>
    <recommendedName>
        <fullName evidence="1">DUF4351 domain-containing protein</fullName>
    </recommendedName>
</protein>
<dbReference type="RefSeq" id="WP_230844105.1">
    <property type="nucleotide sequence ID" value="NZ_CP063845.1"/>
</dbReference>
<organism evidence="2 3">
    <name type="scientific">Gloeobacter morelensis MG652769</name>
    <dbReference type="NCBI Taxonomy" id="2781736"/>
    <lineage>
        <taxon>Bacteria</taxon>
        <taxon>Bacillati</taxon>
        <taxon>Cyanobacteriota</taxon>
        <taxon>Cyanophyceae</taxon>
        <taxon>Gloeobacterales</taxon>
        <taxon>Gloeobacteraceae</taxon>
        <taxon>Gloeobacter</taxon>
        <taxon>Gloeobacter morelensis</taxon>
    </lineage>
</organism>
<feature type="domain" description="DUF4351" evidence="1">
    <location>
        <begin position="28"/>
        <end position="83"/>
    </location>
</feature>
<name>A0ABY3PSW8_9CYAN</name>